<feature type="chain" id="PRO_5045638847" evidence="2">
    <location>
        <begin position="23"/>
        <end position="308"/>
    </location>
</feature>
<keyword evidence="2" id="KW-0732">Signal</keyword>
<evidence type="ECO:0000256" key="1">
    <source>
        <dbReference type="ARBA" id="ARBA00005250"/>
    </source>
</evidence>
<accession>A0ABQ6BBR9</accession>
<dbReference type="Pfam" id="PF00753">
    <property type="entry name" value="Lactamase_B"/>
    <property type="match status" value="1"/>
</dbReference>
<comment type="similarity">
    <text evidence="1">Belongs to the metallo-beta-lactamase superfamily. Class-B beta-lactamase family.</text>
</comment>
<protein>
    <submittedName>
        <fullName evidence="4">MBL fold metallo-hydrolase</fullName>
    </submittedName>
</protein>
<dbReference type="PANTHER" id="PTHR42951:SF4">
    <property type="entry name" value="ACYL-COENZYME A THIOESTERASE MBLAC2"/>
    <property type="match status" value="1"/>
</dbReference>
<dbReference type="Gene3D" id="3.60.15.10">
    <property type="entry name" value="Ribonuclease Z/Hydroxyacylglutathione hydrolase-like"/>
    <property type="match status" value="1"/>
</dbReference>
<dbReference type="NCBIfam" id="TIGR04559">
    <property type="entry name" value="SoxH_rel_PQQ_2"/>
    <property type="match status" value="1"/>
</dbReference>
<dbReference type="InterPro" id="IPR001279">
    <property type="entry name" value="Metallo-B-lactamas"/>
</dbReference>
<dbReference type="SMART" id="SM00849">
    <property type="entry name" value="Lactamase_B"/>
    <property type="match status" value="1"/>
</dbReference>
<dbReference type="CDD" id="cd16282">
    <property type="entry name" value="metallo-hydrolase-like_MBL-fold"/>
    <property type="match status" value="1"/>
</dbReference>
<dbReference type="Proteomes" id="UP001156905">
    <property type="component" value="Unassembled WGS sequence"/>
</dbReference>
<organism evidence="4 5">
    <name type="scientific">Bradyrhizobium iriomotense</name>
    <dbReference type="NCBI Taxonomy" id="441950"/>
    <lineage>
        <taxon>Bacteria</taxon>
        <taxon>Pseudomonadati</taxon>
        <taxon>Pseudomonadota</taxon>
        <taxon>Alphaproteobacteria</taxon>
        <taxon>Hyphomicrobiales</taxon>
        <taxon>Nitrobacteraceae</taxon>
        <taxon>Bradyrhizobium</taxon>
    </lineage>
</organism>
<dbReference type="RefSeq" id="WP_284271764.1">
    <property type="nucleotide sequence ID" value="NZ_BSOW01000026.1"/>
</dbReference>
<name>A0ABQ6BBR9_9BRAD</name>
<evidence type="ECO:0000313" key="5">
    <source>
        <dbReference type="Proteomes" id="UP001156905"/>
    </source>
</evidence>
<dbReference type="InterPro" id="IPR036866">
    <property type="entry name" value="RibonucZ/Hydroxyglut_hydro"/>
</dbReference>
<proteinExistence type="inferred from homology"/>
<keyword evidence="5" id="KW-1185">Reference proteome</keyword>
<evidence type="ECO:0000313" key="4">
    <source>
        <dbReference type="EMBL" id="GLR89552.1"/>
    </source>
</evidence>
<dbReference type="InterPro" id="IPR030829">
    <property type="entry name" value="SoxH-rel_PQQ_2"/>
</dbReference>
<evidence type="ECO:0000256" key="2">
    <source>
        <dbReference type="SAM" id="SignalP"/>
    </source>
</evidence>
<reference evidence="5" key="1">
    <citation type="journal article" date="2019" name="Int. J. Syst. Evol. Microbiol.">
        <title>The Global Catalogue of Microorganisms (GCM) 10K type strain sequencing project: providing services to taxonomists for standard genome sequencing and annotation.</title>
        <authorList>
            <consortium name="The Broad Institute Genomics Platform"/>
            <consortium name="The Broad Institute Genome Sequencing Center for Infectious Disease"/>
            <person name="Wu L."/>
            <person name="Ma J."/>
        </authorList>
    </citation>
    <scope>NUCLEOTIDE SEQUENCE [LARGE SCALE GENOMIC DNA]</scope>
    <source>
        <strain evidence="5">NBRC 102520</strain>
    </source>
</reference>
<feature type="signal peptide" evidence="2">
    <location>
        <begin position="1"/>
        <end position="22"/>
    </location>
</feature>
<dbReference type="SUPFAM" id="SSF56281">
    <property type="entry name" value="Metallo-hydrolase/oxidoreductase"/>
    <property type="match status" value="1"/>
</dbReference>
<comment type="caution">
    <text evidence="4">The sequence shown here is derived from an EMBL/GenBank/DDBJ whole genome shotgun (WGS) entry which is preliminary data.</text>
</comment>
<dbReference type="InterPro" id="IPR050855">
    <property type="entry name" value="NDM-1-like"/>
</dbReference>
<dbReference type="EMBL" id="BSOW01000026">
    <property type="protein sequence ID" value="GLR89552.1"/>
    <property type="molecule type" value="Genomic_DNA"/>
</dbReference>
<evidence type="ECO:0000259" key="3">
    <source>
        <dbReference type="SMART" id="SM00849"/>
    </source>
</evidence>
<feature type="domain" description="Metallo-beta-lactamase" evidence="3">
    <location>
        <begin position="54"/>
        <end position="238"/>
    </location>
</feature>
<dbReference type="PANTHER" id="PTHR42951">
    <property type="entry name" value="METALLO-BETA-LACTAMASE DOMAIN-CONTAINING"/>
    <property type="match status" value="1"/>
</dbReference>
<gene>
    <name evidence="4" type="ORF">GCM10007857_62650</name>
</gene>
<sequence length="308" mass="32982">MAHVARLIAVLALLGLPTLARATPPELPVSEVAPGIFVHAGSIALMNSENEGAIANVGFIIGEDAVAVIDTGGSAREGEALLSAVRARTDKPIRYVINTHGHPDHVFGNIAFARDGTSFVGHAKLPQALATRGSFYLDNFRRTMGAELIDPVRIVPPTLLVTDTLRLDLGSRSLVLKAWPAAHSDNDLTVLDEASKTLFAGDLVFLGHVPVMDGSILGWLGALKQLETLPAQRVVPGHGPVSDWPAALADERRYLETLLADVRALNQKGEPIRAAADKAGASERGRWQLFDDYNARNATAAFSEIEWE</sequence>